<comment type="caution">
    <text evidence="2">The sequence shown here is derived from an EMBL/GenBank/DDBJ whole genome shotgun (WGS) entry which is preliminary data.</text>
</comment>
<dbReference type="Pfam" id="PF14737">
    <property type="entry name" value="DUF4470"/>
    <property type="match status" value="1"/>
</dbReference>
<dbReference type="OrthoDB" id="2423701at2759"/>
<protein>
    <recommendedName>
        <fullName evidence="1">DUF4470 domain-containing protein</fullName>
    </recommendedName>
</protein>
<dbReference type="EMBL" id="JABCKI010005829">
    <property type="protein sequence ID" value="KAG5637440.1"/>
    <property type="molecule type" value="Genomic_DNA"/>
</dbReference>
<sequence length="792" mass="89026">MSSVKRAVEEKEKGNKLFRDGQIDGAIDATYASEKASEIEAIESLSRSGDSQIAETWTQWRNVQLNHHFNELAHKAKVRFSHMPISKGTPDQSMTFFNIDLISLFDGWDKDDPSPVNIQTFAKNGSLPLAFLFGGAGDARHVFGTILGLTRAHKKLRPVEKKALKTHITVLDIHFATVARDLVLFWLLNKLVEEKLDAISRLEIQAALPIVRALNYWSTNTSITASGLISHHSHRSPIEHIKAMSGGPFGMFGDPLAGRRQDAAAADRMGPLELRRVGEAFGLGSVPLAKVREVIQKNKVESMVLADFDKNTPWRLEHEAEWYTRVKVFVPLSKMWHLHPGLEYYGQIRGENVSESTMRKIARDVQKSWKPNITLLDGTKDGYPSFDYDVFTIVHQIAEFSKNTGLNLKVDKTSPSFSYVATFFENVAGAIKILLETIKVEFICGEVNKEISKIRHLLLERLTIKNMSSRDYTNGTLNTAIYTLPVLQDIPDSAVSANCLYLGIRELNGKAVIERLKLTKSPLPRPLSALASCENLRDWLAGLFIATVSPGTFQQRPHFVKLPNTLVVFVALLIELRDIGYPSHWLAEYLQVLLSGALITDRLAYRNQIPRPISDLRKRGDQHRLRIDPWLSDLEAILASSRGGLPFALQMPVGLDTKADDIGHYKASISANMFYSSPIVRFPENDAVLSLLFYRDAKEFHPKISKTAGTLDWFLQEIPDIVDGRVTPTPGTFHIITGPDYIDLAKGEVAWRMSKTTIARMRKENWVMVAWRADFWVDSTSQYSLTYCGKVS</sequence>
<keyword evidence="3" id="KW-1185">Reference proteome</keyword>
<dbReference type="Proteomes" id="UP000717328">
    <property type="component" value="Unassembled WGS sequence"/>
</dbReference>
<dbReference type="InterPro" id="IPR027974">
    <property type="entry name" value="DUF4470"/>
</dbReference>
<name>A0A9P7K618_9AGAR</name>
<reference evidence="2" key="1">
    <citation type="submission" date="2021-02" db="EMBL/GenBank/DDBJ databases">
        <authorList>
            <person name="Nieuwenhuis M."/>
            <person name="Van De Peppel L.J.J."/>
        </authorList>
    </citation>
    <scope>NUCLEOTIDE SEQUENCE</scope>
    <source>
        <strain evidence="2">D49</strain>
    </source>
</reference>
<evidence type="ECO:0000259" key="1">
    <source>
        <dbReference type="Pfam" id="PF14737"/>
    </source>
</evidence>
<organism evidence="2 3">
    <name type="scientific">Sphagnurus paluster</name>
    <dbReference type="NCBI Taxonomy" id="117069"/>
    <lineage>
        <taxon>Eukaryota</taxon>
        <taxon>Fungi</taxon>
        <taxon>Dikarya</taxon>
        <taxon>Basidiomycota</taxon>
        <taxon>Agaricomycotina</taxon>
        <taxon>Agaricomycetes</taxon>
        <taxon>Agaricomycetidae</taxon>
        <taxon>Agaricales</taxon>
        <taxon>Tricholomatineae</taxon>
        <taxon>Lyophyllaceae</taxon>
        <taxon>Sphagnurus</taxon>
    </lineage>
</organism>
<feature type="domain" description="DUF4470" evidence="1">
    <location>
        <begin position="119"/>
        <end position="190"/>
    </location>
</feature>
<evidence type="ECO:0000313" key="3">
    <source>
        <dbReference type="Proteomes" id="UP000717328"/>
    </source>
</evidence>
<gene>
    <name evidence="2" type="ORF">H0H81_004549</name>
</gene>
<accession>A0A9P7K618</accession>
<dbReference type="AlphaFoldDB" id="A0A9P7K618"/>
<evidence type="ECO:0000313" key="2">
    <source>
        <dbReference type="EMBL" id="KAG5637440.1"/>
    </source>
</evidence>
<proteinExistence type="predicted"/>
<reference evidence="2" key="2">
    <citation type="submission" date="2021-10" db="EMBL/GenBank/DDBJ databases">
        <title>Phylogenomics reveals ancestral predisposition of the termite-cultivated fungus Termitomyces towards a domesticated lifestyle.</title>
        <authorList>
            <person name="Auxier B."/>
            <person name="Grum-Grzhimaylo A."/>
            <person name="Cardenas M.E."/>
            <person name="Lodge J.D."/>
            <person name="Laessoe T."/>
            <person name="Pedersen O."/>
            <person name="Smith M.E."/>
            <person name="Kuyper T.W."/>
            <person name="Franco-Molano E.A."/>
            <person name="Baroni T.J."/>
            <person name="Aanen D.K."/>
        </authorList>
    </citation>
    <scope>NUCLEOTIDE SEQUENCE</scope>
    <source>
        <strain evidence="2">D49</strain>
    </source>
</reference>